<proteinExistence type="predicted"/>
<accession>A0A1D3SC91</accession>
<sequence length="2550" mass="298199">MSLNNNNNNIIDLIKKKKEIIKEKRKQNKSHNSISTNLNNNENTNELSKNTLINNFVTSQKLIKDLQKRNNISLDTSLYLFNVEVEKIQKITKCAKWKNAPYIYQKSATEILLRKNEYINEFNKKHKKNMDRKISQNNIVTKRYSSNLSTHRNNNKQTSIRSQTLTQPIHKNLENANKQTSIGNIKEKSYSKKKNNYNNENNLKNSSNIENVTQAYHPNSYENVNKCSNCFFRCNGIYSTSTNLINKEKDENSNFVKENKLKNIKNYNGMFYENTNSNGLKKNDYYYYDNNNNNYYNSNSRPRNISSFSIDSEKEKHDNDIKSNQDINKRNSIWCLYGSNDLKKNEHASISNDENNINKKYLGKYFCYNNENQDSDIPKPFNQEHDVVKTKCPEMKCSYFNINNSNSKEYESEFNETKSNKKIKKTIPNFERHTVSSFIKNLSVQKEILEKKQKKQVRENLKRMPTKQIVENSKKTYSLYDKATQDNLKILVKSQKKNDKIKINDENKKNDKTKTNDSSFEKIWNTVLKKQDTLYSVKNTSPNNKYDLYHIVPFNDNYSWVRNLRNYSSPAKLNSSDNSHLKGNSKKVSEKKKEENKTSSNLNIKNIKNRQVYEKATINRKGEKKDEQNKSEVNIYLPKYSPNCKDNIVEENNNLEIKESNCFYNNYVFCGNDEQNENSDIGKEDDNEENKNNMKEYISILENVKQNLKEEDKNPLEKFNEKKSNNNFETYEYVKNNENSQKNNKIFEILINPQNNINNQNKTFASKYSLKHNLIENNNNKNLISNSKKSMSNVSNNLFGYKKYFQHNSNTNNLIEKKENNKYFTPVFQIPSPFNDYKSMSFQKNNVNVNIQNNIETNTPIQSRLMCNSCHTNSNIKNVEFLNNYEKNKDKIIYNQSLINSKELNTKNSNISNSSRNSKKCNEENINKPNDIFMFFSKNINVSEKETNINNKIDNADSTNNIDAESDQNYSCYKTLCVYNKFLNKNNEYDSVNTLEEAQKIEKDILEKQKSNHFCLNHGMKIVTKNPEKNILNNKTDENVGQSIIDVNINVHPFSIDKKPENEQIIEKNNSIKAINSVNSISMTDVQTGVSCFNIGCSYNSVDKSNNELKIKKEIAEPMENYRINGTNVDAKIESDNAGCYFNLCKNKGVNSQEYFTGSIDSKNLSFENIKNLNTGNDEKRKTISIFDNKNISNNRKQTYFQDSNDEDMNLLKRKETYNNVETLIDRKQTYNLNFMDNKNKNNLKEKINQEYVYVDKYSYSNNYEVIEMKESIMNNKRATTYSYPNLKGNSIDDKIDVNKINNKLKNEGINSNLFDNYVFIKNKIAIPKLRLDQLKHKNSHHFDISSSEIKNPESFSIVQCNKVHLFPFIPLNDKNVNFSKNKQPDLLKIESNYLSTLNLHKTNRNHTFNNNEIGEKIVKNNNILSFNPKKTSTTSACSRSHTFNLNQKKSNINNTRLSNNNIITNLNNEKYDNTSNPFCLESFVTNAFPIFRKNVNRSNSKNYNKSKLHEYQSKTIFQDLKNNKNVFPNCSDENANSESVDLKLNDSVNCLNPCICQNVPKTELTNDNHLDAAHNKNSNDNLNKDIEYIKIESQNIIDNSQCNNQNKSFEKVNKNIEEKNNNTHKKQSYKDIILNFFGIKKIYNEKKDDTSNNFQNKIKENNVDMNIPKLCNTKSLCIENSFHRFNKNNSNKNFEFFTSKYLDNNMEKNTINKNSNILMEKQPNNICSQKYFTRNNINKQNINKTEIKDTSSIHNNNNNSIIPINKINSTLVFSNYINNNSMNINTNSKTFSLSFLELKNKKPSSPFISMNKANSNSIHNHNLPCNNLNNEMDIIKKNQNDKIDLKVKNNNIISNSQKVSSYLPIHSNLNFPEKIKTSTIEYNNPNLNEFICVENTQGFNTCNNCLMETENIKKDNFNSVCIKETPLNELVFKDKLTTENNFKNKFIPIPNKFTYIPNKPTFIPNIGIQKIFGNRITESNLVDSQNNNIDAKFNIIENKNMNNESLEINKKNIDVTFNFKEDTYNKCYNTYHQKNLQIVPFNKSDKKIIIKESESENKQVLNKNYTNLFISKSTIDILNKKINNVIYNPHSINIQFNQYDNMDKQNTDFNNIILKSNISKDSKNSTTSTVQQHIHLSTVNQGHSHQLNNIQENENSKKNETLLIAHVLSDQNKVMQWGEAKVGSDNNVDAEKRENEEGEEEEDEEEEDEEEEDEEEEDEKEEDEEEEDEEEGDAENENGDAGDDDDENEKGDEGDGDDYEDDSEYEDEEDEEEENEEYEEEENEEYEEEENEEYEEEENEEYEEEENEEYEEEENGEDEEEENGEDEEEENGEDEEEENGEDEEEENGEDEEEENEECNREVKYPQKYMKKLSSFNNLNIKNDKYKKLESSNEIFVLSSHDLSIIPNKNILNVYPSSTSSSFNINFSEKKRKSNSTMIGKGINNNKESNEDIYKNSENMFEDKKIPMTILRNNRDSPFNNNNNNNSYKFFDEISKQVECEKKNNEQLKKKLKEQIYMQRNLSKLSDQQYAHLQFLKHKDVYNMNGNIYS</sequence>
<keyword evidence="1" id="KW-0175">Coiled coil</keyword>
<feature type="region of interest" description="Disordered" evidence="2">
    <location>
        <begin position="2179"/>
        <end position="2363"/>
    </location>
</feature>
<dbReference type="Proteomes" id="UP000219974">
    <property type="component" value="Chromosome 11"/>
</dbReference>
<feature type="compositionally biased region" description="Polar residues" evidence="2">
    <location>
        <begin position="143"/>
        <end position="183"/>
    </location>
</feature>
<feature type="region of interest" description="Disordered" evidence="2">
    <location>
        <begin position="143"/>
        <end position="208"/>
    </location>
</feature>
<protein>
    <submittedName>
        <fullName evidence="3">Uncharacterized protein</fullName>
    </submittedName>
</protein>
<name>A0A1D3SC91_PLABE</name>
<evidence type="ECO:0000313" key="3">
    <source>
        <dbReference type="EMBL" id="SCO60956.1"/>
    </source>
</evidence>
<evidence type="ECO:0000256" key="2">
    <source>
        <dbReference type="SAM" id="MobiDB-lite"/>
    </source>
</evidence>
<dbReference type="VEuPathDB" id="PlasmoDB:PBANKA_1108500"/>
<feature type="compositionally biased region" description="Basic and acidic residues" evidence="2">
    <location>
        <begin position="587"/>
        <end position="597"/>
    </location>
</feature>
<gene>
    <name evidence="3" type="ORF">PBSP11RLL_000265700</name>
</gene>
<feature type="coiled-coil region" evidence="1">
    <location>
        <begin position="687"/>
        <end position="714"/>
    </location>
</feature>
<feature type="region of interest" description="Disordered" evidence="2">
    <location>
        <begin position="24"/>
        <end position="45"/>
    </location>
</feature>
<reference evidence="3 4" key="1">
    <citation type="submission" date="2016-08" db="EMBL/GenBank/DDBJ databases">
        <authorList>
            <consortium name="Pathogen Informatics"/>
        </authorList>
    </citation>
    <scope>NUCLEOTIDE SEQUENCE [LARGE SCALE GENOMIC DNA]</scope>
    <source>
        <strain evidence="3 4">SP11 RLL</strain>
    </source>
</reference>
<feature type="compositionally biased region" description="Low complexity" evidence="2">
    <location>
        <begin position="32"/>
        <end position="45"/>
    </location>
</feature>
<feature type="compositionally biased region" description="Acidic residues" evidence="2">
    <location>
        <begin position="2197"/>
        <end position="2357"/>
    </location>
</feature>
<feature type="compositionally biased region" description="Polar residues" evidence="2">
    <location>
        <begin position="569"/>
        <end position="578"/>
    </location>
</feature>
<evidence type="ECO:0000256" key="1">
    <source>
        <dbReference type="SAM" id="Coils"/>
    </source>
</evidence>
<feature type="compositionally biased region" description="Low complexity" evidence="2">
    <location>
        <begin position="196"/>
        <end position="208"/>
    </location>
</feature>
<feature type="region of interest" description="Disordered" evidence="2">
    <location>
        <begin position="569"/>
        <end position="602"/>
    </location>
</feature>
<evidence type="ECO:0000313" key="4">
    <source>
        <dbReference type="Proteomes" id="UP000219974"/>
    </source>
</evidence>
<dbReference type="EMBL" id="LT608275">
    <property type="protein sequence ID" value="SCO60956.1"/>
    <property type="molecule type" value="Genomic_DNA"/>
</dbReference>
<organism evidence="3 4">
    <name type="scientific">Plasmodium berghei</name>
    <dbReference type="NCBI Taxonomy" id="5821"/>
    <lineage>
        <taxon>Eukaryota</taxon>
        <taxon>Sar</taxon>
        <taxon>Alveolata</taxon>
        <taxon>Apicomplexa</taxon>
        <taxon>Aconoidasida</taxon>
        <taxon>Haemosporida</taxon>
        <taxon>Plasmodiidae</taxon>
        <taxon>Plasmodium</taxon>
        <taxon>Plasmodium (Vinckeia)</taxon>
    </lineage>
</organism>